<feature type="compositionally biased region" description="Polar residues" evidence="6">
    <location>
        <begin position="75"/>
        <end position="108"/>
    </location>
</feature>
<protein>
    <submittedName>
        <fullName evidence="8">Putative C6 transcription factor</fullName>
    </submittedName>
</protein>
<dbReference type="GO" id="GO:0005634">
    <property type="term" value="C:nucleus"/>
    <property type="evidence" value="ECO:0007669"/>
    <property type="project" value="InterPro"/>
</dbReference>
<evidence type="ECO:0000256" key="2">
    <source>
        <dbReference type="ARBA" id="ARBA00023015"/>
    </source>
</evidence>
<dbReference type="InterPro" id="IPR013700">
    <property type="entry name" value="AflR"/>
</dbReference>
<dbReference type="PRINTS" id="PR00755">
    <property type="entry name" value="AFLATOXINBRP"/>
</dbReference>
<keyword evidence="4" id="KW-0804">Transcription</keyword>
<reference evidence="9" key="2">
    <citation type="submission" date="2017-12" db="EMBL/GenBank/DDBJ databases">
        <title>Genome Sequencing Reveals a Rich Biosynthetic Potential.</title>
        <authorList>
            <person name="Bertrand R.L."/>
            <person name="Abdel-Hameed M.E."/>
            <person name="Sorensen J.L."/>
        </authorList>
    </citation>
    <scope>NUCLEOTIDE SEQUENCE</scope>
</reference>
<evidence type="ECO:0000256" key="1">
    <source>
        <dbReference type="ARBA" id="ARBA00022723"/>
    </source>
</evidence>
<feature type="domain" description="Zn(2)-C6 fungal-type" evidence="7">
    <location>
        <begin position="30"/>
        <end position="60"/>
    </location>
</feature>
<feature type="region of interest" description="Disordered" evidence="6">
    <location>
        <begin position="207"/>
        <end position="233"/>
    </location>
</feature>
<dbReference type="Pfam" id="PF08493">
    <property type="entry name" value="AflR"/>
    <property type="match status" value="1"/>
</dbReference>
<dbReference type="EMBL" id="KX264256">
    <property type="protein sequence ID" value="ANM86414.1"/>
    <property type="molecule type" value="Genomic_DNA"/>
</dbReference>
<dbReference type="InterPro" id="IPR001138">
    <property type="entry name" value="Zn2Cys6_DnaBD"/>
</dbReference>
<evidence type="ECO:0000256" key="4">
    <source>
        <dbReference type="ARBA" id="ARBA00023163"/>
    </source>
</evidence>
<evidence type="ECO:0000313" key="9">
    <source>
        <dbReference type="EMBL" id="AUW31248.1"/>
    </source>
</evidence>
<dbReference type="InterPro" id="IPR050675">
    <property type="entry name" value="OAF3"/>
</dbReference>
<evidence type="ECO:0000256" key="5">
    <source>
        <dbReference type="ARBA" id="ARBA00023242"/>
    </source>
</evidence>
<dbReference type="Pfam" id="PF00172">
    <property type="entry name" value="Zn_clus"/>
    <property type="match status" value="1"/>
</dbReference>
<evidence type="ECO:0000256" key="3">
    <source>
        <dbReference type="ARBA" id="ARBA00023125"/>
    </source>
</evidence>
<name>A0A1Z1CBE6_CLAUC</name>
<keyword evidence="3" id="KW-0238">DNA-binding</keyword>
<keyword evidence="5" id="KW-0539">Nucleus</keyword>
<accession>A0A1Z1CBE6</accession>
<dbReference type="GO" id="GO:0000981">
    <property type="term" value="F:DNA-binding transcription factor activity, RNA polymerase II-specific"/>
    <property type="evidence" value="ECO:0007669"/>
    <property type="project" value="InterPro"/>
</dbReference>
<dbReference type="InterPro" id="IPR036864">
    <property type="entry name" value="Zn2-C6_fun-type_DNA-bd_sf"/>
</dbReference>
<dbReference type="CDD" id="cd00067">
    <property type="entry name" value="GAL4"/>
    <property type="match status" value="1"/>
</dbReference>
<proteinExistence type="predicted"/>
<organism evidence="8">
    <name type="scientific">Cladonia uncialis subsp. uncialis</name>
    <dbReference type="NCBI Taxonomy" id="180999"/>
    <lineage>
        <taxon>Eukaryota</taxon>
        <taxon>Fungi</taxon>
        <taxon>Dikarya</taxon>
        <taxon>Ascomycota</taxon>
        <taxon>Pezizomycotina</taxon>
        <taxon>Lecanoromycetes</taxon>
        <taxon>OSLEUM clade</taxon>
        <taxon>Lecanoromycetidae</taxon>
        <taxon>Lecanorales</taxon>
        <taxon>Lecanorineae</taxon>
        <taxon>Cladoniaceae</taxon>
        <taxon>Cladonia</taxon>
    </lineage>
</organism>
<sequence>MAIVHSPEGLTSPAQARRSTYPAAPKLRDSCDACSASKVKCDKEKPTCARCTKKDVRCEYCVTKRAGRKHDSRPSDQTELTPALPWTSSPPSIDIGFQTSPTNSIQPNSWPPTSGYSDMLNFLPPADPASTSALLTTFSTNSNDLFTFPFPDSSDLEMLNQPTFDFGGINNNNNNNDLLDSTGATAFPIPEDPFSVIDEAIFDLPTISKTKSHSPPSSRDSIRSDPQNFQKSRSQSPCCCLIRALSLLKQLFPNASTACTRSTGQGHDNATGQLPTIQSVISENEETIKVIDNLLQCACSRDSYLLAILSLIVFKVLGWYAAAARETHIKDDNSNQISNIKIHHRRDSLCHSEQTTGIGGGAINGEDQDRVAAQLVLSELHRVQRLVNILAQRLKLYGTGSGMGTPNGTADAEDAFEEKTTSAFSATMMDQLEADLRKRLRSLSLDIVEMLRQG</sequence>
<evidence type="ECO:0000256" key="6">
    <source>
        <dbReference type="SAM" id="MobiDB-lite"/>
    </source>
</evidence>
<dbReference type="PROSITE" id="PS00463">
    <property type="entry name" value="ZN2_CY6_FUNGAL_1"/>
    <property type="match status" value="1"/>
</dbReference>
<feature type="region of interest" description="Disordered" evidence="6">
    <location>
        <begin position="68"/>
        <end position="108"/>
    </location>
</feature>
<dbReference type="SMART" id="SM00066">
    <property type="entry name" value="GAL4"/>
    <property type="match status" value="1"/>
</dbReference>
<dbReference type="Gene3D" id="4.10.240.10">
    <property type="entry name" value="Zn(2)-C6 fungal-type DNA-binding domain"/>
    <property type="match status" value="1"/>
</dbReference>
<feature type="region of interest" description="Disordered" evidence="6">
    <location>
        <begin position="1"/>
        <end position="27"/>
    </location>
</feature>
<keyword evidence="1" id="KW-0479">Metal-binding</keyword>
<keyword evidence="2" id="KW-0805">Transcription regulation</keyword>
<dbReference type="PROSITE" id="PS50048">
    <property type="entry name" value="ZN2_CY6_FUNGAL_2"/>
    <property type="match status" value="1"/>
</dbReference>
<dbReference type="GO" id="GO:0008270">
    <property type="term" value="F:zinc ion binding"/>
    <property type="evidence" value="ECO:0007669"/>
    <property type="project" value="InterPro"/>
</dbReference>
<dbReference type="GO" id="GO:0045122">
    <property type="term" value="P:aflatoxin biosynthetic process"/>
    <property type="evidence" value="ECO:0007669"/>
    <property type="project" value="InterPro"/>
</dbReference>
<reference evidence="8" key="1">
    <citation type="submission" date="2016-05" db="EMBL/GenBank/DDBJ databases">
        <title>Lichen genome sequencing reveals its rich biosynthetic potential.</title>
        <authorList>
            <person name="Bertrand R.L."/>
            <person name="Abdel-Hameed M."/>
            <person name="Sorensen J.L."/>
        </authorList>
    </citation>
    <scope>NUCLEOTIDE SEQUENCE</scope>
</reference>
<dbReference type="PANTHER" id="PTHR31069">
    <property type="entry name" value="OLEATE-ACTIVATED TRANSCRIPTION FACTOR 1-RELATED"/>
    <property type="match status" value="1"/>
</dbReference>
<evidence type="ECO:0000313" key="8">
    <source>
        <dbReference type="EMBL" id="ANM86414.1"/>
    </source>
</evidence>
<dbReference type="EMBL" id="MG777501">
    <property type="protein sequence ID" value="AUW31248.1"/>
    <property type="molecule type" value="Genomic_DNA"/>
</dbReference>
<dbReference type="PANTHER" id="PTHR31069:SF31">
    <property type="entry name" value="MONODICTYPHENONE CLUSTER TRANSCRIPTION FACTOR-RELATED"/>
    <property type="match status" value="1"/>
</dbReference>
<dbReference type="SUPFAM" id="SSF57701">
    <property type="entry name" value="Zn2/Cys6 DNA-binding domain"/>
    <property type="match status" value="1"/>
</dbReference>
<dbReference type="AlphaFoldDB" id="A0A1Z1CBE6"/>
<dbReference type="GO" id="GO:0003677">
    <property type="term" value="F:DNA binding"/>
    <property type="evidence" value="ECO:0007669"/>
    <property type="project" value="UniProtKB-KW"/>
</dbReference>
<evidence type="ECO:0000259" key="7">
    <source>
        <dbReference type="PROSITE" id="PS50048"/>
    </source>
</evidence>